<feature type="non-terminal residue" evidence="2">
    <location>
        <position position="1"/>
    </location>
</feature>
<reference evidence="2 3" key="1">
    <citation type="submission" date="2024-03" db="EMBL/GenBank/DDBJ databases">
        <title>Mouse gut bacterial collection (mGBC) of GemPharmatech.</title>
        <authorList>
            <person name="He Y."/>
            <person name="Dong L."/>
            <person name="Wu D."/>
            <person name="Gao X."/>
            <person name="Lin Z."/>
        </authorList>
    </citation>
    <scope>NUCLEOTIDE SEQUENCE [LARGE SCALE GENOMIC DNA]</scope>
    <source>
        <strain evidence="2 3">54-13</strain>
    </source>
</reference>
<feature type="transmembrane region" description="Helical" evidence="1">
    <location>
        <begin position="95"/>
        <end position="122"/>
    </location>
</feature>
<dbReference type="EMBL" id="JBCLPP010000019">
    <property type="protein sequence ID" value="MEY8245588.1"/>
    <property type="molecule type" value="Genomic_DNA"/>
</dbReference>
<keyword evidence="1" id="KW-0812">Transmembrane</keyword>
<protein>
    <submittedName>
        <fullName evidence="2">Uncharacterized protein</fullName>
    </submittedName>
</protein>
<evidence type="ECO:0000256" key="1">
    <source>
        <dbReference type="SAM" id="Phobius"/>
    </source>
</evidence>
<evidence type="ECO:0000313" key="3">
    <source>
        <dbReference type="Proteomes" id="UP001565200"/>
    </source>
</evidence>
<feature type="transmembrane region" description="Helical" evidence="1">
    <location>
        <begin position="70"/>
        <end position="89"/>
    </location>
</feature>
<organism evidence="2 3">
    <name type="scientific">Heminiphilus faecis</name>
    <dbReference type="NCBI Taxonomy" id="2601703"/>
    <lineage>
        <taxon>Bacteria</taxon>
        <taxon>Pseudomonadati</taxon>
        <taxon>Bacteroidota</taxon>
        <taxon>Bacteroidia</taxon>
        <taxon>Bacteroidales</taxon>
        <taxon>Muribaculaceae</taxon>
        <taxon>Heminiphilus</taxon>
    </lineage>
</organism>
<keyword evidence="1" id="KW-0472">Membrane</keyword>
<keyword evidence="1" id="KW-1133">Transmembrane helix</keyword>
<evidence type="ECO:0000313" key="2">
    <source>
        <dbReference type="EMBL" id="MEY8245588.1"/>
    </source>
</evidence>
<dbReference type="RefSeq" id="WP_369863474.1">
    <property type="nucleotide sequence ID" value="NZ_JBCLPP010000019.1"/>
</dbReference>
<dbReference type="Proteomes" id="UP001565200">
    <property type="component" value="Unassembled WGS sequence"/>
</dbReference>
<proteinExistence type="predicted"/>
<accession>A0ABV4CW28</accession>
<sequence length="135" mass="15805">LYLRFSCHKFNTFLKIHAPGFRLEPIFIKFARRTASERPEPTNYFKYAHMDRKELKKLYNTPANLRLKRIALCLIGVAIAILISMIFLVDNVSWQLWYFMRGCAGALAIIFVIIVTILVYRVNSAYISGDRRDKK</sequence>
<comment type="caution">
    <text evidence="2">The sequence shown here is derived from an EMBL/GenBank/DDBJ whole genome shotgun (WGS) entry which is preliminary data.</text>
</comment>
<gene>
    <name evidence="2" type="ORF">AAK873_08155</name>
</gene>
<name>A0ABV4CW28_9BACT</name>
<keyword evidence="3" id="KW-1185">Reference proteome</keyword>